<dbReference type="Pfam" id="PF26368">
    <property type="entry name" value="OMP10"/>
    <property type="match status" value="1"/>
</dbReference>
<evidence type="ECO:0000256" key="8">
    <source>
        <dbReference type="SAM" id="SignalP"/>
    </source>
</evidence>
<dbReference type="RefSeq" id="WP_209735823.1">
    <property type="nucleotide sequence ID" value="NZ_CP072611.1"/>
</dbReference>
<evidence type="ECO:0000256" key="6">
    <source>
        <dbReference type="ARBA" id="ARBA00023288"/>
    </source>
</evidence>
<keyword evidence="6" id="KW-0449">Lipoprotein</keyword>
<feature type="chain" id="PRO_5046008491" description="Outer membrane lipoprotein" evidence="8">
    <location>
        <begin position="19"/>
        <end position="126"/>
    </location>
</feature>
<dbReference type="InterPro" id="IPR049857">
    <property type="entry name" value="Omp10-like"/>
</dbReference>
<evidence type="ECO:0000256" key="5">
    <source>
        <dbReference type="ARBA" id="ARBA00023237"/>
    </source>
</evidence>
<gene>
    <name evidence="9" type="ORF">ACFSKQ_01905</name>
</gene>
<proteinExistence type="inferred from homology"/>
<organism evidence="9 10">
    <name type="scientific">Aureimonas populi</name>
    <dbReference type="NCBI Taxonomy" id="1701758"/>
    <lineage>
        <taxon>Bacteria</taxon>
        <taxon>Pseudomonadati</taxon>
        <taxon>Pseudomonadota</taxon>
        <taxon>Alphaproteobacteria</taxon>
        <taxon>Hyphomicrobiales</taxon>
        <taxon>Aurantimonadaceae</taxon>
        <taxon>Aureimonas</taxon>
    </lineage>
</organism>
<keyword evidence="10" id="KW-1185">Reference proteome</keyword>
<comment type="subcellular location">
    <subcellularLocation>
        <location evidence="1">Cell outer membrane</location>
        <topology evidence="1">Lipid-anchor</topology>
    </subcellularLocation>
</comment>
<evidence type="ECO:0000313" key="9">
    <source>
        <dbReference type="EMBL" id="MFD2236214.1"/>
    </source>
</evidence>
<keyword evidence="3" id="KW-0472">Membrane</keyword>
<evidence type="ECO:0000256" key="7">
    <source>
        <dbReference type="ARBA" id="ARBA00044505"/>
    </source>
</evidence>
<evidence type="ECO:0008006" key="11">
    <source>
        <dbReference type="Google" id="ProtNLM"/>
    </source>
</evidence>
<evidence type="ECO:0000256" key="1">
    <source>
        <dbReference type="ARBA" id="ARBA00004459"/>
    </source>
</evidence>
<dbReference type="Proteomes" id="UP001597371">
    <property type="component" value="Unassembled WGS sequence"/>
</dbReference>
<keyword evidence="4" id="KW-0564">Palmitate</keyword>
<sequence>MNRHVPTLAILTAVLALGACVSPSDRLTRAEIAPRQTGIEGRWAAVGGPVAYTATFSGGSFSSTEDATGAPLATGNYRNVGPSQITINSRSNTSGQESAINCSQMAADRMACVTAGGTRFELTRRA</sequence>
<comment type="caution">
    <text evidence="9">The sequence shown here is derived from an EMBL/GenBank/DDBJ whole genome shotgun (WGS) entry which is preliminary data.</text>
</comment>
<dbReference type="EMBL" id="JBHUIJ010000002">
    <property type="protein sequence ID" value="MFD2236214.1"/>
    <property type="molecule type" value="Genomic_DNA"/>
</dbReference>
<keyword evidence="2 8" id="KW-0732">Signal</keyword>
<comment type="similarity">
    <text evidence="7">Belongs to the rhizobiaceae omp10 lipoprotein family.</text>
</comment>
<reference evidence="10" key="1">
    <citation type="journal article" date="2019" name="Int. J. Syst. Evol. Microbiol.">
        <title>The Global Catalogue of Microorganisms (GCM) 10K type strain sequencing project: providing services to taxonomists for standard genome sequencing and annotation.</title>
        <authorList>
            <consortium name="The Broad Institute Genomics Platform"/>
            <consortium name="The Broad Institute Genome Sequencing Center for Infectious Disease"/>
            <person name="Wu L."/>
            <person name="Ma J."/>
        </authorList>
    </citation>
    <scope>NUCLEOTIDE SEQUENCE [LARGE SCALE GENOMIC DNA]</scope>
    <source>
        <strain evidence="10">ZS-35-S2</strain>
    </source>
</reference>
<keyword evidence="5" id="KW-0998">Cell outer membrane</keyword>
<feature type="signal peptide" evidence="8">
    <location>
        <begin position="1"/>
        <end position="18"/>
    </location>
</feature>
<evidence type="ECO:0000256" key="3">
    <source>
        <dbReference type="ARBA" id="ARBA00023136"/>
    </source>
</evidence>
<name>A0ABW5CG26_9HYPH</name>
<accession>A0ABW5CG26</accession>
<evidence type="ECO:0000256" key="2">
    <source>
        <dbReference type="ARBA" id="ARBA00022729"/>
    </source>
</evidence>
<evidence type="ECO:0000313" key="10">
    <source>
        <dbReference type="Proteomes" id="UP001597371"/>
    </source>
</evidence>
<protein>
    <recommendedName>
        <fullName evidence="11">Outer membrane lipoprotein</fullName>
    </recommendedName>
</protein>
<dbReference type="PROSITE" id="PS51257">
    <property type="entry name" value="PROKAR_LIPOPROTEIN"/>
    <property type="match status" value="1"/>
</dbReference>
<evidence type="ECO:0000256" key="4">
    <source>
        <dbReference type="ARBA" id="ARBA00023139"/>
    </source>
</evidence>